<gene>
    <name evidence="1" type="ORF">UFOPK3609_00678</name>
</gene>
<dbReference type="AlphaFoldDB" id="A0A6J7GM94"/>
<protein>
    <submittedName>
        <fullName evidence="1">Unannotated protein</fullName>
    </submittedName>
</protein>
<sequence length="37" mass="3919">MAAKKNALAAVGWVAVKLLAKVGVPYAKQKVSRGRTH</sequence>
<proteinExistence type="predicted"/>
<accession>A0A6J7GM94</accession>
<evidence type="ECO:0000313" key="1">
    <source>
        <dbReference type="EMBL" id="CAB4908146.1"/>
    </source>
</evidence>
<name>A0A6J7GM94_9ZZZZ</name>
<organism evidence="1">
    <name type="scientific">freshwater metagenome</name>
    <dbReference type="NCBI Taxonomy" id="449393"/>
    <lineage>
        <taxon>unclassified sequences</taxon>
        <taxon>metagenomes</taxon>
        <taxon>ecological metagenomes</taxon>
    </lineage>
</organism>
<dbReference type="EMBL" id="CAFBMQ010000083">
    <property type="protein sequence ID" value="CAB4908146.1"/>
    <property type="molecule type" value="Genomic_DNA"/>
</dbReference>
<reference evidence="1" key="1">
    <citation type="submission" date="2020-05" db="EMBL/GenBank/DDBJ databases">
        <authorList>
            <person name="Chiriac C."/>
            <person name="Salcher M."/>
            <person name="Ghai R."/>
            <person name="Kavagutti S V."/>
        </authorList>
    </citation>
    <scope>NUCLEOTIDE SEQUENCE</scope>
</reference>